<accession>A0A9X4HUK6</accession>
<comment type="caution">
    <text evidence="1">The sequence shown here is derived from an EMBL/GenBank/DDBJ whole genome shotgun (WGS) entry which is preliminary data.</text>
</comment>
<proteinExistence type="predicted"/>
<protein>
    <submittedName>
        <fullName evidence="1">Uncharacterized protein</fullName>
    </submittedName>
</protein>
<dbReference type="Proteomes" id="UP001150678">
    <property type="component" value="Unassembled WGS sequence"/>
</dbReference>
<name>A0A9X4HUK6_9PSED</name>
<dbReference type="EMBL" id="JANIAN010000053">
    <property type="protein sequence ID" value="MDD2109640.1"/>
    <property type="molecule type" value="Genomic_DNA"/>
</dbReference>
<sequence>MGLDVSAFSKLVEAPDAERDEHGDLVDYDNYRDFYFNKDFPGRAEGLKEGMTYKLGEEGSGLSTGYGRYSAWREELAKLAGYPAEPYERYGRVEQSHCMPCWNGAQGPFAEQINFSDCDGTIGPVVSAKLAKDYADFAEKAEAVGGYFWEKYQEWKVSFEVAADGGAVVFH</sequence>
<evidence type="ECO:0000313" key="1">
    <source>
        <dbReference type="EMBL" id="MDD2109640.1"/>
    </source>
</evidence>
<dbReference type="RefSeq" id="WP_274079826.1">
    <property type="nucleotide sequence ID" value="NZ_JANIAN010000053.1"/>
</dbReference>
<organism evidence="1 2">
    <name type="scientific">Pseudomonas asiatica</name>
    <dbReference type="NCBI Taxonomy" id="2219225"/>
    <lineage>
        <taxon>Bacteria</taxon>
        <taxon>Pseudomonadati</taxon>
        <taxon>Pseudomonadota</taxon>
        <taxon>Gammaproteobacteria</taxon>
        <taxon>Pseudomonadales</taxon>
        <taxon>Pseudomonadaceae</taxon>
        <taxon>Pseudomonas</taxon>
    </lineage>
</organism>
<dbReference type="AlphaFoldDB" id="A0A9X4HUK6"/>
<evidence type="ECO:0000313" key="2">
    <source>
        <dbReference type="Proteomes" id="UP001150678"/>
    </source>
</evidence>
<gene>
    <name evidence="1" type="ORF">NP533_25990</name>
</gene>
<reference evidence="1" key="1">
    <citation type="submission" date="2022-07" db="EMBL/GenBank/DDBJ databases">
        <title>Multi-strain Analysis of Pseudomonas putida Reveals Metabolic and Genetic Diversity.</title>
        <authorList>
            <person name="Monk J.M."/>
        </authorList>
    </citation>
    <scope>NUCLEOTIDE SEQUENCE</scope>
    <source>
        <strain evidence="1">17514</strain>
    </source>
</reference>